<keyword evidence="2" id="KW-1133">Transmembrane helix</keyword>
<evidence type="ECO:0000256" key="2">
    <source>
        <dbReference type="SAM" id="Phobius"/>
    </source>
</evidence>
<dbReference type="EMBL" id="JALLKP010000001">
    <property type="protein sequence ID" value="KAK2198330.1"/>
    <property type="molecule type" value="Genomic_DNA"/>
</dbReference>
<feature type="transmembrane region" description="Helical" evidence="2">
    <location>
        <begin position="208"/>
        <end position="228"/>
    </location>
</feature>
<dbReference type="Proteomes" id="UP001214638">
    <property type="component" value="Unassembled WGS sequence"/>
</dbReference>
<dbReference type="GeneID" id="94335639"/>
<accession>A0AAD9PP87</accession>
<organism evidence="3 4">
    <name type="scientific">Babesia duncani</name>
    <dbReference type="NCBI Taxonomy" id="323732"/>
    <lineage>
        <taxon>Eukaryota</taxon>
        <taxon>Sar</taxon>
        <taxon>Alveolata</taxon>
        <taxon>Apicomplexa</taxon>
        <taxon>Aconoidasida</taxon>
        <taxon>Piroplasmida</taxon>
        <taxon>Babesiidae</taxon>
        <taxon>Babesia</taxon>
    </lineage>
</organism>
<dbReference type="RefSeq" id="XP_067805172.1">
    <property type="nucleotide sequence ID" value="XM_067946381.1"/>
</dbReference>
<evidence type="ECO:0000256" key="1">
    <source>
        <dbReference type="SAM" id="MobiDB-lite"/>
    </source>
</evidence>
<dbReference type="KEGG" id="bdw:94335639"/>
<keyword evidence="2" id="KW-0472">Membrane</keyword>
<feature type="region of interest" description="Disordered" evidence="1">
    <location>
        <begin position="167"/>
        <end position="194"/>
    </location>
</feature>
<feature type="transmembrane region" description="Helical" evidence="2">
    <location>
        <begin position="103"/>
        <end position="126"/>
    </location>
</feature>
<protein>
    <submittedName>
        <fullName evidence="3">Uncharacterized protein</fullName>
    </submittedName>
</protein>
<evidence type="ECO:0000313" key="3">
    <source>
        <dbReference type="EMBL" id="KAK2198330.1"/>
    </source>
</evidence>
<name>A0AAD9PP87_9APIC</name>
<keyword evidence="4" id="KW-1185">Reference proteome</keyword>
<proteinExistence type="predicted"/>
<dbReference type="AlphaFoldDB" id="A0AAD9PP87"/>
<gene>
    <name evidence="3" type="ORF">BdWA1_001341</name>
</gene>
<evidence type="ECO:0000313" key="4">
    <source>
        <dbReference type="Proteomes" id="UP001214638"/>
    </source>
</evidence>
<sequence length="244" mass="27160">MDASEAALQRKNRVLADSSKRLNSLVKGDYDDVPMEVPTSFMGKPKPWLQSNVKPSAESILAEEEASIRLMGIIHLGCFFFAIIIGAFACFKRHVDRVSQWTPTLLLLIFKLLDKIGIGNLILHFYNLWEQLPPAVQAKYIKGMTYGSIFVNLYPVIAAAKNQSSAQQSEATEDAEIEGANTSTKKEEKPTPQVPLEIDDPLVENGAAVARFIAVFVFFSLVGFDLLYNLNVFYTLESHTQNTV</sequence>
<keyword evidence="2" id="KW-0812">Transmembrane</keyword>
<comment type="caution">
    <text evidence="3">The sequence shown here is derived from an EMBL/GenBank/DDBJ whole genome shotgun (WGS) entry which is preliminary data.</text>
</comment>
<feature type="transmembrane region" description="Helical" evidence="2">
    <location>
        <begin position="68"/>
        <end position="91"/>
    </location>
</feature>
<reference evidence="3" key="1">
    <citation type="journal article" date="2023" name="Nat. Microbiol.">
        <title>Babesia duncani multi-omics identifies virulence factors and drug targets.</title>
        <authorList>
            <person name="Singh P."/>
            <person name="Lonardi S."/>
            <person name="Liang Q."/>
            <person name="Vydyam P."/>
            <person name="Khabirova E."/>
            <person name="Fang T."/>
            <person name="Gihaz S."/>
            <person name="Thekkiniath J."/>
            <person name="Munshi M."/>
            <person name="Abel S."/>
            <person name="Ciampossin L."/>
            <person name="Batugedara G."/>
            <person name="Gupta M."/>
            <person name="Lu X.M."/>
            <person name="Lenz T."/>
            <person name="Chakravarty S."/>
            <person name="Cornillot E."/>
            <person name="Hu Y."/>
            <person name="Ma W."/>
            <person name="Gonzalez L.M."/>
            <person name="Sanchez S."/>
            <person name="Estrada K."/>
            <person name="Sanchez-Flores A."/>
            <person name="Montero E."/>
            <person name="Harb O.S."/>
            <person name="Le Roch K.G."/>
            <person name="Mamoun C.B."/>
        </authorList>
    </citation>
    <scope>NUCLEOTIDE SEQUENCE</scope>
    <source>
        <strain evidence="3">WA1</strain>
    </source>
</reference>